<proteinExistence type="predicted"/>
<evidence type="ECO:0000259" key="1">
    <source>
        <dbReference type="Pfam" id="PF00135"/>
    </source>
</evidence>
<feature type="domain" description="Carboxylesterase type B" evidence="1">
    <location>
        <begin position="58"/>
        <end position="461"/>
    </location>
</feature>
<dbReference type="STRING" id="671987.R0K7Y2"/>
<dbReference type="InterPro" id="IPR050309">
    <property type="entry name" value="Type-B_Carboxylest/Lipase"/>
</dbReference>
<gene>
    <name evidence="2" type="ORF">SETTUDRAFT_183809</name>
</gene>
<dbReference type="InterPro" id="IPR029058">
    <property type="entry name" value="AB_hydrolase_fold"/>
</dbReference>
<dbReference type="Proteomes" id="UP000016935">
    <property type="component" value="Unassembled WGS sequence"/>
</dbReference>
<organism evidence="2 3">
    <name type="scientific">Exserohilum turcicum (strain 28A)</name>
    <name type="common">Northern leaf blight fungus</name>
    <name type="synonym">Setosphaeria turcica</name>
    <dbReference type="NCBI Taxonomy" id="671987"/>
    <lineage>
        <taxon>Eukaryota</taxon>
        <taxon>Fungi</taxon>
        <taxon>Dikarya</taxon>
        <taxon>Ascomycota</taxon>
        <taxon>Pezizomycotina</taxon>
        <taxon>Dothideomycetes</taxon>
        <taxon>Pleosporomycetidae</taxon>
        <taxon>Pleosporales</taxon>
        <taxon>Pleosporineae</taxon>
        <taxon>Pleosporaceae</taxon>
        <taxon>Exserohilum</taxon>
    </lineage>
</organism>
<dbReference type="AlphaFoldDB" id="R0K7Y2"/>
<dbReference type="SUPFAM" id="SSF53474">
    <property type="entry name" value="alpha/beta-Hydrolases"/>
    <property type="match status" value="1"/>
</dbReference>
<accession>R0K7Y2</accession>
<evidence type="ECO:0000313" key="2">
    <source>
        <dbReference type="EMBL" id="EOA89073.1"/>
    </source>
</evidence>
<dbReference type="HOGENOM" id="CLU_006586_14_4_1"/>
<dbReference type="ESTHER" id="sett2-r0k7y2">
    <property type="family name" value="Fungal_carboxylesterase_lipase"/>
</dbReference>
<dbReference type="GeneID" id="19401998"/>
<dbReference type="EMBL" id="KB908526">
    <property type="protein sequence ID" value="EOA89073.1"/>
    <property type="molecule type" value="Genomic_DNA"/>
</dbReference>
<dbReference type="Pfam" id="PF00135">
    <property type="entry name" value="COesterase"/>
    <property type="match status" value="1"/>
</dbReference>
<name>R0K7Y2_EXST2</name>
<sequence>MSSNSPDELRHPSLKRTLRGKLSAQTIEFRNLKYASVPGRYRDSVLNDEIKSGTDGDAVVDATQFGPSCPQHRAGQAWGLTLAGNVKLPFEPGQGPEEKMDELECLNLNVTAPKSVIQESGETALPVFVWVHGGALSIGSNSWPQYQMRRLVERSIEIGKPVVGVAINYRLSVFGFLASDDIKAAGNMGYKDQVQAFRWIKRHIAGFGGDPNNVTAAGESAGGISLSTLLCANVGAQGLFERVVIMSGEATLRKWRNAAWQQKMFEEQSTYLKLDVADAEARRKALLETDAEELAQKLPLAQHFTATVDNDFVTREVTIEAMMSGQSAVHKPSWCREFVIGDTAHDGLILKSRILNQPNALDCFKEACAKHISPAETQVLLTAYNLQTPLPNKQEEDEHLLELVSELRFHLPALTAHQAWKASTPPKRASRYHFHVPNPLEGSFQGLASHELDVVYLLNNFEDHFDEHNRGIARAVQDRFLRLANGERWADDGKAVVFERAGVAEVDEELYDAKYRGERGAVLRAIGMEKLWRVAEMWQNVRSEEEVS</sequence>
<dbReference type="InterPro" id="IPR002018">
    <property type="entry name" value="CarbesteraseB"/>
</dbReference>
<reference evidence="2 3" key="1">
    <citation type="journal article" date="2012" name="PLoS Pathog.">
        <title>Diverse lifestyles and strategies of plant pathogenesis encoded in the genomes of eighteen Dothideomycetes fungi.</title>
        <authorList>
            <person name="Ohm R.A."/>
            <person name="Feau N."/>
            <person name="Henrissat B."/>
            <person name="Schoch C.L."/>
            <person name="Horwitz B.A."/>
            <person name="Barry K.W."/>
            <person name="Condon B.J."/>
            <person name="Copeland A.C."/>
            <person name="Dhillon B."/>
            <person name="Glaser F."/>
            <person name="Hesse C.N."/>
            <person name="Kosti I."/>
            <person name="LaButti K."/>
            <person name="Lindquist E.A."/>
            <person name="Lucas S."/>
            <person name="Salamov A.A."/>
            <person name="Bradshaw R.E."/>
            <person name="Ciuffetti L."/>
            <person name="Hamelin R.C."/>
            <person name="Kema G.H.J."/>
            <person name="Lawrence C."/>
            <person name="Scott J.A."/>
            <person name="Spatafora J.W."/>
            <person name="Turgeon B.G."/>
            <person name="de Wit P.J.G.M."/>
            <person name="Zhong S."/>
            <person name="Goodwin S.B."/>
            <person name="Grigoriev I.V."/>
        </authorList>
    </citation>
    <scope>NUCLEOTIDE SEQUENCE [LARGE SCALE GENOMIC DNA]</scope>
    <source>
        <strain evidence="3">28A</strain>
    </source>
</reference>
<dbReference type="OrthoDB" id="3200163at2759"/>
<evidence type="ECO:0000313" key="3">
    <source>
        <dbReference type="Proteomes" id="UP000016935"/>
    </source>
</evidence>
<protein>
    <recommendedName>
        <fullName evidence="1">Carboxylesterase type B domain-containing protein</fullName>
    </recommendedName>
</protein>
<dbReference type="eggNOG" id="KOG1516">
    <property type="taxonomic scope" value="Eukaryota"/>
</dbReference>
<reference evidence="2 3" key="2">
    <citation type="journal article" date="2013" name="PLoS Genet.">
        <title>Comparative genome structure, secondary metabolite, and effector coding capacity across Cochliobolus pathogens.</title>
        <authorList>
            <person name="Condon B.J."/>
            <person name="Leng Y."/>
            <person name="Wu D."/>
            <person name="Bushley K.E."/>
            <person name="Ohm R.A."/>
            <person name="Otillar R."/>
            <person name="Martin J."/>
            <person name="Schackwitz W."/>
            <person name="Grimwood J."/>
            <person name="MohdZainudin N."/>
            <person name="Xue C."/>
            <person name="Wang R."/>
            <person name="Manning V.A."/>
            <person name="Dhillon B."/>
            <person name="Tu Z.J."/>
            <person name="Steffenson B.J."/>
            <person name="Salamov A."/>
            <person name="Sun H."/>
            <person name="Lowry S."/>
            <person name="LaButti K."/>
            <person name="Han J."/>
            <person name="Copeland A."/>
            <person name="Lindquist E."/>
            <person name="Barry K."/>
            <person name="Schmutz J."/>
            <person name="Baker S.E."/>
            <person name="Ciuffetti L.M."/>
            <person name="Grigoriev I.V."/>
            <person name="Zhong S."/>
            <person name="Turgeon B.G."/>
        </authorList>
    </citation>
    <scope>NUCLEOTIDE SEQUENCE [LARGE SCALE GENOMIC DNA]</scope>
    <source>
        <strain evidence="3">28A</strain>
    </source>
</reference>
<dbReference type="RefSeq" id="XP_008023673.1">
    <property type="nucleotide sequence ID" value="XM_008025482.1"/>
</dbReference>
<keyword evidence="3" id="KW-1185">Reference proteome</keyword>
<dbReference type="PANTHER" id="PTHR11559">
    <property type="entry name" value="CARBOXYLESTERASE"/>
    <property type="match status" value="1"/>
</dbReference>
<dbReference type="Gene3D" id="3.40.50.1820">
    <property type="entry name" value="alpha/beta hydrolase"/>
    <property type="match status" value="1"/>
</dbReference>